<comment type="pathway">
    <text evidence="3">Phospholipid metabolism; CDP-diacylglycerol biosynthesis; CDP-diacylglycerol from sn-glycerol 3-phosphate: step 3/3.</text>
</comment>
<evidence type="ECO:0000256" key="23">
    <source>
        <dbReference type="ARBA" id="ARBA00033406"/>
    </source>
</evidence>
<evidence type="ECO:0000256" key="11">
    <source>
        <dbReference type="ARBA" id="ARBA00022692"/>
    </source>
</evidence>
<keyword evidence="15 24" id="KW-0472">Membrane</keyword>
<evidence type="ECO:0000256" key="2">
    <source>
        <dbReference type="ARBA" id="ARBA00004651"/>
    </source>
</evidence>
<keyword evidence="8" id="KW-1003">Cell membrane</keyword>
<dbReference type="GO" id="GO:0004605">
    <property type="term" value="F:phosphatidate cytidylyltransferase activity"/>
    <property type="evidence" value="ECO:0007669"/>
    <property type="project" value="UniProtKB-EC"/>
</dbReference>
<sequence>MNSAAENAAMAPPAPDRRAPSALLQRILSAAVLAPLAIACLWYGGTAFAVLAGVAALCMIFEWETVSFGRFGARAALAGAGIAVAVILAALGRIEFAFVAVIATAGASLMFALLTRAAPAWALAGPLYVGLPTVALIALRAEAGNGFGWTLWLFIAIWGTDIGAYVAGRSIGGPKIAPRISPSKTWAGLIGGMATAAGASLLLAAYSGYLPLSLGGAALAGALVAIVGQVGDFAESAWKRHFKVKDSSRLIPGHGGVLDRVDGLVATVPLALCIAYLAGRTGAL</sequence>
<evidence type="ECO:0000256" key="10">
    <source>
        <dbReference type="ARBA" id="ARBA00022679"/>
    </source>
</evidence>
<evidence type="ECO:0000256" key="3">
    <source>
        <dbReference type="ARBA" id="ARBA00005119"/>
    </source>
</evidence>
<evidence type="ECO:0000313" key="25">
    <source>
        <dbReference type="EMBL" id="SLN54021.1"/>
    </source>
</evidence>
<evidence type="ECO:0000256" key="8">
    <source>
        <dbReference type="ARBA" id="ARBA00022475"/>
    </source>
</evidence>
<evidence type="ECO:0000256" key="17">
    <source>
        <dbReference type="ARBA" id="ARBA00023264"/>
    </source>
</evidence>
<comment type="catalytic activity">
    <reaction evidence="1">
        <text>a 1,2-diacyl-sn-glycero-3-phosphate + CTP + H(+) = a CDP-1,2-diacyl-sn-glycerol + diphosphate</text>
        <dbReference type="Rhea" id="RHEA:16229"/>
        <dbReference type="ChEBI" id="CHEBI:15378"/>
        <dbReference type="ChEBI" id="CHEBI:33019"/>
        <dbReference type="ChEBI" id="CHEBI:37563"/>
        <dbReference type="ChEBI" id="CHEBI:58332"/>
        <dbReference type="ChEBI" id="CHEBI:58608"/>
        <dbReference type="EC" id="2.7.7.41"/>
    </reaction>
</comment>
<dbReference type="Proteomes" id="UP000193200">
    <property type="component" value="Unassembled WGS sequence"/>
</dbReference>
<name>A0A1Y5T2D4_9PROT</name>
<dbReference type="PANTHER" id="PTHR46382">
    <property type="entry name" value="PHOSPHATIDATE CYTIDYLYLTRANSFERASE"/>
    <property type="match status" value="1"/>
</dbReference>
<dbReference type="EMBL" id="FWFR01000002">
    <property type="protein sequence ID" value="SLN54021.1"/>
    <property type="molecule type" value="Genomic_DNA"/>
</dbReference>
<gene>
    <name evidence="25" type="primary">cdsA_1</name>
    <name evidence="25" type="ORF">OCH7691_02278</name>
</gene>
<dbReference type="InParanoid" id="A0A1Y5T2D4"/>
<evidence type="ECO:0000256" key="24">
    <source>
        <dbReference type="SAM" id="Phobius"/>
    </source>
</evidence>
<dbReference type="Pfam" id="PF01148">
    <property type="entry name" value="CTP_transf_1"/>
    <property type="match status" value="1"/>
</dbReference>
<keyword evidence="12 25" id="KW-0548">Nucleotidyltransferase</keyword>
<evidence type="ECO:0000256" key="18">
    <source>
        <dbReference type="ARBA" id="ARBA00029893"/>
    </source>
</evidence>
<feature type="transmembrane region" description="Helical" evidence="24">
    <location>
        <begin position="27"/>
        <end position="59"/>
    </location>
</feature>
<keyword evidence="26" id="KW-1185">Reference proteome</keyword>
<evidence type="ECO:0000313" key="26">
    <source>
        <dbReference type="Proteomes" id="UP000193200"/>
    </source>
</evidence>
<comment type="similarity">
    <text evidence="5">Belongs to the CDS family.</text>
</comment>
<evidence type="ECO:0000256" key="16">
    <source>
        <dbReference type="ARBA" id="ARBA00023209"/>
    </source>
</evidence>
<proteinExistence type="inferred from homology"/>
<dbReference type="GO" id="GO:0016024">
    <property type="term" value="P:CDP-diacylglycerol biosynthetic process"/>
    <property type="evidence" value="ECO:0007669"/>
    <property type="project" value="TreeGrafter"/>
</dbReference>
<evidence type="ECO:0000256" key="20">
    <source>
        <dbReference type="ARBA" id="ARBA00032253"/>
    </source>
</evidence>
<evidence type="ECO:0000256" key="14">
    <source>
        <dbReference type="ARBA" id="ARBA00023098"/>
    </source>
</evidence>
<evidence type="ECO:0000256" key="5">
    <source>
        <dbReference type="ARBA" id="ARBA00010185"/>
    </source>
</evidence>
<dbReference type="GO" id="GO:0005886">
    <property type="term" value="C:plasma membrane"/>
    <property type="evidence" value="ECO:0007669"/>
    <property type="project" value="UniProtKB-SubCell"/>
</dbReference>
<keyword evidence="13 24" id="KW-1133">Transmembrane helix</keyword>
<keyword evidence="16" id="KW-0594">Phospholipid biosynthesis</keyword>
<evidence type="ECO:0000256" key="22">
    <source>
        <dbReference type="ARBA" id="ARBA00032743"/>
    </source>
</evidence>
<evidence type="ECO:0000256" key="19">
    <source>
        <dbReference type="ARBA" id="ARBA00031825"/>
    </source>
</evidence>
<feature type="transmembrane region" description="Helical" evidence="24">
    <location>
        <begin position="147"/>
        <end position="166"/>
    </location>
</feature>
<evidence type="ECO:0000256" key="4">
    <source>
        <dbReference type="ARBA" id="ARBA00005189"/>
    </source>
</evidence>
<feature type="transmembrane region" description="Helical" evidence="24">
    <location>
        <begin position="212"/>
        <end position="234"/>
    </location>
</feature>
<reference evidence="25 26" key="1">
    <citation type="submission" date="2017-03" db="EMBL/GenBank/DDBJ databases">
        <authorList>
            <person name="Afonso C.L."/>
            <person name="Miller P.J."/>
            <person name="Scott M.A."/>
            <person name="Spackman E."/>
            <person name="Goraichik I."/>
            <person name="Dimitrov K.M."/>
            <person name="Suarez D.L."/>
            <person name="Swayne D.E."/>
        </authorList>
    </citation>
    <scope>NUCLEOTIDE SEQUENCE [LARGE SCALE GENOMIC DNA]</scope>
    <source>
        <strain evidence="25 26">CECT 7691</strain>
    </source>
</reference>
<keyword evidence="14" id="KW-0443">Lipid metabolism</keyword>
<keyword evidence="9" id="KW-0444">Lipid biosynthesis</keyword>
<evidence type="ECO:0000256" key="9">
    <source>
        <dbReference type="ARBA" id="ARBA00022516"/>
    </source>
</evidence>
<comment type="subcellular location">
    <subcellularLocation>
        <location evidence="2">Cell membrane</location>
        <topology evidence="2">Multi-pass membrane protein</topology>
    </subcellularLocation>
</comment>
<keyword evidence="10 25" id="KW-0808">Transferase</keyword>
<dbReference type="EC" id="2.7.7.41" evidence="6"/>
<dbReference type="FunCoup" id="A0A1Y5T2D4">
    <property type="interactions" value="438"/>
</dbReference>
<dbReference type="RefSeq" id="WP_217807933.1">
    <property type="nucleotide sequence ID" value="NZ_FWFR01000002.1"/>
</dbReference>
<keyword evidence="17" id="KW-1208">Phospholipid metabolism</keyword>
<evidence type="ECO:0000256" key="6">
    <source>
        <dbReference type="ARBA" id="ARBA00012487"/>
    </source>
</evidence>
<feature type="transmembrane region" description="Helical" evidence="24">
    <location>
        <begin position="186"/>
        <end position="206"/>
    </location>
</feature>
<evidence type="ECO:0000256" key="7">
    <source>
        <dbReference type="ARBA" id="ARBA00019373"/>
    </source>
</evidence>
<dbReference type="AlphaFoldDB" id="A0A1Y5T2D4"/>
<accession>A0A1Y5T2D4</accession>
<dbReference type="PANTHER" id="PTHR46382:SF1">
    <property type="entry name" value="PHOSPHATIDATE CYTIDYLYLTRANSFERASE"/>
    <property type="match status" value="1"/>
</dbReference>
<comment type="pathway">
    <text evidence="4">Lipid metabolism.</text>
</comment>
<evidence type="ECO:0000256" key="15">
    <source>
        <dbReference type="ARBA" id="ARBA00023136"/>
    </source>
</evidence>
<evidence type="ECO:0000256" key="1">
    <source>
        <dbReference type="ARBA" id="ARBA00001698"/>
    </source>
</evidence>
<keyword evidence="11 24" id="KW-0812">Transmembrane</keyword>
<evidence type="ECO:0000256" key="21">
    <source>
        <dbReference type="ARBA" id="ARBA00032396"/>
    </source>
</evidence>
<evidence type="ECO:0000256" key="12">
    <source>
        <dbReference type="ARBA" id="ARBA00022695"/>
    </source>
</evidence>
<evidence type="ECO:0000256" key="13">
    <source>
        <dbReference type="ARBA" id="ARBA00022989"/>
    </source>
</evidence>
<organism evidence="25 26">
    <name type="scientific">Oceanibacterium hippocampi</name>
    <dbReference type="NCBI Taxonomy" id="745714"/>
    <lineage>
        <taxon>Bacteria</taxon>
        <taxon>Pseudomonadati</taxon>
        <taxon>Pseudomonadota</taxon>
        <taxon>Alphaproteobacteria</taxon>
        <taxon>Sneathiellales</taxon>
        <taxon>Sneathiellaceae</taxon>
        <taxon>Oceanibacterium</taxon>
    </lineage>
</organism>
<protein>
    <recommendedName>
        <fullName evidence="7">Phosphatidate cytidylyltransferase</fullName>
        <ecNumber evidence="6">2.7.7.41</ecNumber>
    </recommendedName>
    <alternativeName>
        <fullName evidence="20">CDP-DAG synthase</fullName>
    </alternativeName>
    <alternativeName>
        <fullName evidence="22">CDP-DG synthase</fullName>
    </alternativeName>
    <alternativeName>
        <fullName evidence="18">CDP-diacylglycerol synthase</fullName>
    </alternativeName>
    <alternativeName>
        <fullName evidence="21">CDP-diglyceride pyrophosphorylase</fullName>
    </alternativeName>
    <alternativeName>
        <fullName evidence="23">CDP-diglyceride synthase</fullName>
    </alternativeName>
    <alternativeName>
        <fullName evidence="19">CTP:phosphatidate cytidylyltransferase</fullName>
    </alternativeName>
</protein>
<feature type="transmembrane region" description="Helical" evidence="24">
    <location>
        <begin position="71"/>
        <end position="90"/>
    </location>
</feature>
<feature type="transmembrane region" description="Helical" evidence="24">
    <location>
        <begin position="121"/>
        <end position="141"/>
    </location>
</feature>
<feature type="transmembrane region" description="Helical" evidence="24">
    <location>
        <begin position="96"/>
        <end position="114"/>
    </location>
</feature>